<dbReference type="GO" id="GO:0052621">
    <property type="term" value="F:diguanylate cyclase activity"/>
    <property type="evidence" value="ECO:0007669"/>
    <property type="project" value="UniProtKB-EC"/>
</dbReference>
<keyword evidence="3" id="KW-1133">Transmembrane helix</keyword>
<dbReference type="AlphaFoldDB" id="A0A1R4B4N3"/>
<sequence length="385" mass="44304">MDYTNLVFLSNIICCYAFSAVGCLYMYGVSRKLENNKKVAARCFLLFFLSIGTAHLLLLMRNWVDPIYSIALSNAIYLLIFYFLSLGVQAWYKHAITRQKILFIFAHMCLFSLSQVMLFVYNQDSLLFRVILAYINNVTILVYTLSIGLKSYSKNNTGENIIIFTLLAMIVIIALPLITMITLSQNYPYMFVTTVMMSQNMVLFIALGALLSLFMFDQVRMHYQRSIHDELTGIHNRRYFYEQIKQLMLSRHAHGYIALIDIDLFKLMNDKFGHDIGDDAIQKLAETITESLHSDMLFGRYGGEEFILYIPIRINPTTYLEALRAKVAQIMIQADNEEMKLTISIGYSILTANNELKATIKEADLSLYRAKHAGRNCVIGWEELN</sequence>
<feature type="transmembrane region" description="Helical" evidence="3">
    <location>
        <begin position="66"/>
        <end position="89"/>
    </location>
</feature>
<dbReference type="GO" id="GO:0043709">
    <property type="term" value="P:cell adhesion involved in single-species biofilm formation"/>
    <property type="evidence" value="ECO:0007669"/>
    <property type="project" value="TreeGrafter"/>
</dbReference>
<evidence type="ECO:0000256" key="3">
    <source>
        <dbReference type="SAM" id="Phobius"/>
    </source>
</evidence>
<dbReference type="GO" id="GO:1902201">
    <property type="term" value="P:negative regulation of bacterial-type flagellum-dependent cell motility"/>
    <property type="evidence" value="ECO:0007669"/>
    <property type="project" value="TreeGrafter"/>
</dbReference>
<evidence type="ECO:0000256" key="2">
    <source>
        <dbReference type="ARBA" id="ARBA00034247"/>
    </source>
</evidence>
<comment type="catalytic activity">
    <reaction evidence="2">
        <text>2 GTP = 3',3'-c-di-GMP + 2 diphosphate</text>
        <dbReference type="Rhea" id="RHEA:24898"/>
        <dbReference type="ChEBI" id="CHEBI:33019"/>
        <dbReference type="ChEBI" id="CHEBI:37565"/>
        <dbReference type="ChEBI" id="CHEBI:58805"/>
        <dbReference type="EC" id="2.7.7.65"/>
    </reaction>
</comment>
<dbReference type="NCBIfam" id="TIGR00254">
    <property type="entry name" value="GGDEF"/>
    <property type="match status" value="1"/>
</dbReference>
<dbReference type="InterPro" id="IPR050469">
    <property type="entry name" value="Diguanylate_Cyclase"/>
</dbReference>
<feature type="domain" description="GGDEF" evidence="4">
    <location>
        <begin position="253"/>
        <end position="383"/>
    </location>
</feature>
<dbReference type="InterPro" id="IPR029787">
    <property type="entry name" value="Nucleotide_cyclase"/>
</dbReference>
<keyword evidence="3" id="KW-0812">Transmembrane</keyword>
<dbReference type="CDD" id="cd01949">
    <property type="entry name" value="GGDEF"/>
    <property type="match status" value="1"/>
</dbReference>
<dbReference type="Proteomes" id="UP000189475">
    <property type="component" value="Unassembled WGS sequence"/>
</dbReference>
<dbReference type="Pfam" id="PF00990">
    <property type="entry name" value="GGDEF"/>
    <property type="match status" value="1"/>
</dbReference>
<name>A0A1R4B4N3_9VIBR</name>
<keyword evidence="3" id="KW-0472">Membrane</keyword>
<feature type="transmembrane region" description="Helical" evidence="3">
    <location>
        <begin position="127"/>
        <end position="149"/>
    </location>
</feature>
<dbReference type="RefSeq" id="WP_139343481.1">
    <property type="nucleotide sequence ID" value="NZ_AP024888.1"/>
</dbReference>
<evidence type="ECO:0000313" key="5">
    <source>
        <dbReference type="EMBL" id="SJL83877.1"/>
    </source>
</evidence>
<dbReference type="PROSITE" id="PS50887">
    <property type="entry name" value="GGDEF"/>
    <property type="match status" value="1"/>
</dbReference>
<evidence type="ECO:0000256" key="1">
    <source>
        <dbReference type="ARBA" id="ARBA00012528"/>
    </source>
</evidence>
<reference evidence="5 6" key="1">
    <citation type="submission" date="2017-02" db="EMBL/GenBank/DDBJ databases">
        <authorList>
            <person name="Peterson S.W."/>
        </authorList>
    </citation>
    <scope>NUCLEOTIDE SEQUENCE [LARGE SCALE GENOMIC DNA]</scope>
    <source>
        <strain evidence="5 6">CECT 9027</strain>
    </source>
</reference>
<dbReference type="PANTHER" id="PTHR45138:SF9">
    <property type="entry name" value="DIGUANYLATE CYCLASE DGCM-RELATED"/>
    <property type="match status" value="1"/>
</dbReference>
<evidence type="ECO:0000259" key="4">
    <source>
        <dbReference type="PROSITE" id="PS50887"/>
    </source>
</evidence>
<dbReference type="PANTHER" id="PTHR45138">
    <property type="entry name" value="REGULATORY COMPONENTS OF SENSORY TRANSDUCTION SYSTEM"/>
    <property type="match status" value="1"/>
</dbReference>
<dbReference type="InterPro" id="IPR000160">
    <property type="entry name" value="GGDEF_dom"/>
</dbReference>
<feature type="transmembrane region" description="Helical" evidence="3">
    <location>
        <begin position="101"/>
        <end position="121"/>
    </location>
</feature>
<dbReference type="SMART" id="SM00267">
    <property type="entry name" value="GGDEF"/>
    <property type="match status" value="1"/>
</dbReference>
<dbReference type="OrthoDB" id="9803824at2"/>
<dbReference type="EC" id="2.7.7.65" evidence="1"/>
<protein>
    <recommendedName>
        <fullName evidence="1">diguanylate cyclase</fullName>
        <ecNumber evidence="1">2.7.7.65</ecNumber>
    </recommendedName>
</protein>
<feature type="transmembrane region" description="Helical" evidence="3">
    <location>
        <begin position="6"/>
        <end position="27"/>
    </location>
</feature>
<gene>
    <name evidence="5" type="primary">pleD_5</name>
    <name evidence="5" type="ORF">VPAL9027_01856</name>
</gene>
<dbReference type="STRING" id="1918946.VPAL9027_01856"/>
<accession>A0A1R4B4N3</accession>
<dbReference type="Gene3D" id="3.30.70.270">
    <property type="match status" value="1"/>
</dbReference>
<evidence type="ECO:0000313" key="6">
    <source>
        <dbReference type="Proteomes" id="UP000189475"/>
    </source>
</evidence>
<feature type="transmembrane region" description="Helical" evidence="3">
    <location>
        <begin position="189"/>
        <end position="216"/>
    </location>
</feature>
<dbReference type="SUPFAM" id="SSF55073">
    <property type="entry name" value="Nucleotide cyclase"/>
    <property type="match status" value="1"/>
</dbReference>
<keyword evidence="6" id="KW-1185">Reference proteome</keyword>
<dbReference type="GO" id="GO:0005886">
    <property type="term" value="C:plasma membrane"/>
    <property type="evidence" value="ECO:0007669"/>
    <property type="project" value="TreeGrafter"/>
</dbReference>
<organism evidence="5 6">
    <name type="scientific">Vibrio palustris</name>
    <dbReference type="NCBI Taxonomy" id="1918946"/>
    <lineage>
        <taxon>Bacteria</taxon>
        <taxon>Pseudomonadati</taxon>
        <taxon>Pseudomonadota</taxon>
        <taxon>Gammaproteobacteria</taxon>
        <taxon>Vibrionales</taxon>
        <taxon>Vibrionaceae</taxon>
        <taxon>Vibrio</taxon>
    </lineage>
</organism>
<feature type="transmembrane region" description="Helical" evidence="3">
    <location>
        <begin position="161"/>
        <end position="183"/>
    </location>
</feature>
<dbReference type="EMBL" id="FUFT01000005">
    <property type="protein sequence ID" value="SJL83877.1"/>
    <property type="molecule type" value="Genomic_DNA"/>
</dbReference>
<feature type="transmembrane region" description="Helical" evidence="3">
    <location>
        <begin position="39"/>
        <end position="60"/>
    </location>
</feature>
<proteinExistence type="predicted"/>
<dbReference type="InterPro" id="IPR043128">
    <property type="entry name" value="Rev_trsase/Diguanyl_cyclase"/>
</dbReference>